<evidence type="ECO:0000256" key="1">
    <source>
        <dbReference type="ARBA" id="ARBA00022723"/>
    </source>
</evidence>
<feature type="region of interest" description="Disordered" evidence="5">
    <location>
        <begin position="232"/>
        <end position="270"/>
    </location>
</feature>
<dbReference type="EMBL" id="JADCUA010000003">
    <property type="protein sequence ID" value="KAH9841353.1"/>
    <property type="molecule type" value="Genomic_DNA"/>
</dbReference>
<organism evidence="7 8">
    <name type="scientific">Rhodofomes roseus</name>
    <dbReference type="NCBI Taxonomy" id="34475"/>
    <lineage>
        <taxon>Eukaryota</taxon>
        <taxon>Fungi</taxon>
        <taxon>Dikarya</taxon>
        <taxon>Basidiomycota</taxon>
        <taxon>Agaricomycotina</taxon>
        <taxon>Agaricomycetes</taxon>
        <taxon>Polyporales</taxon>
        <taxon>Rhodofomes</taxon>
    </lineage>
</organism>
<feature type="domain" description="C3H1-type" evidence="6">
    <location>
        <begin position="192"/>
        <end position="220"/>
    </location>
</feature>
<comment type="caution">
    <text evidence="7">The sequence shown here is derived from an EMBL/GenBank/DDBJ whole genome shotgun (WGS) entry which is preliminary data.</text>
</comment>
<feature type="compositionally biased region" description="Low complexity" evidence="5">
    <location>
        <begin position="110"/>
        <end position="123"/>
    </location>
</feature>
<evidence type="ECO:0000313" key="8">
    <source>
        <dbReference type="Proteomes" id="UP000814176"/>
    </source>
</evidence>
<feature type="region of interest" description="Disordered" evidence="5">
    <location>
        <begin position="102"/>
        <end position="129"/>
    </location>
</feature>
<evidence type="ECO:0000256" key="5">
    <source>
        <dbReference type="SAM" id="MobiDB-lite"/>
    </source>
</evidence>
<protein>
    <recommendedName>
        <fullName evidence="6">C3H1-type domain-containing protein</fullName>
    </recommendedName>
</protein>
<feature type="domain" description="C3H1-type" evidence="6">
    <location>
        <begin position="301"/>
        <end position="328"/>
    </location>
</feature>
<dbReference type="PROSITE" id="PS50103">
    <property type="entry name" value="ZF_C3H1"/>
    <property type="match status" value="2"/>
</dbReference>
<evidence type="ECO:0000259" key="6">
    <source>
        <dbReference type="PROSITE" id="PS50103"/>
    </source>
</evidence>
<dbReference type="SMART" id="SM00356">
    <property type="entry name" value="ZnF_C3H1"/>
    <property type="match status" value="2"/>
</dbReference>
<keyword evidence="8" id="KW-1185">Reference proteome</keyword>
<sequence length="490" mass="54551">MPETFFLSDTACSRSRLSKFDMLHDFPPSHYESDAMFSTFHDGVLTGNDHDCPVSPHSVLDCLPVEVPLKSPPPLQSGFLVWSPKTRGLEFARFSPPVSPHFGGRSRFPSEASTLSTTSTDSSGLYGDASDREDDLEDFVWPPVPPPTPFSFEGAAPENAEAPALPAATTIQFLENPPTPHPYLWRSHKENLYKTKPCKFFFKDRSCIKGDKCNFIHDEWDRAHRTPRPWYERRTLPPARPLSSMGRRHANDTTRQPHPTTPRPTDLHMLPQKPAEDAQRVCSPNYYPITWRVIGGGVMMSGRREICQEFMAGRCHDGIDCKDAHPGGDDDEDTSFNSPHSYMSPLSPVQEEPAYIPHNPLPPFMLSPASSVCSPVLCSPIMSAVPAQPPVYPEERRRRGRRARKPLTIIPPPLPEQPEVVSYSAHRVLDGRTLRELEASPPPASAMPDLSPDHLDVESVGRALVRPLSTPPSLNGPRLQVAKLFAAEMP</sequence>
<evidence type="ECO:0000313" key="7">
    <source>
        <dbReference type="EMBL" id="KAH9841353.1"/>
    </source>
</evidence>
<name>A0ABQ8KRE9_9APHY</name>
<dbReference type="InterPro" id="IPR036855">
    <property type="entry name" value="Znf_CCCH_sf"/>
</dbReference>
<reference evidence="7 8" key="1">
    <citation type="journal article" date="2021" name="Environ. Microbiol.">
        <title>Gene family expansions and transcriptome signatures uncover fungal adaptations to wood decay.</title>
        <authorList>
            <person name="Hage H."/>
            <person name="Miyauchi S."/>
            <person name="Viragh M."/>
            <person name="Drula E."/>
            <person name="Min B."/>
            <person name="Chaduli D."/>
            <person name="Navarro D."/>
            <person name="Favel A."/>
            <person name="Norest M."/>
            <person name="Lesage-Meessen L."/>
            <person name="Balint B."/>
            <person name="Merenyi Z."/>
            <person name="de Eugenio L."/>
            <person name="Morin E."/>
            <person name="Martinez A.T."/>
            <person name="Baldrian P."/>
            <person name="Stursova M."/>
            <person name="Martinez M.J."/>
            <person name="Novotny C."/>
            <person name="Magnuson J.K."/>
            <person name="Spatafora J.W."/>
            <person name="Maurice S."/>
            <person name="Pangilinan J."/>
            <person name="Andreopoulos W."/>
            <person name="LaButti K."/>
            <person name="Hundley H."/>
            <person name="Na H."/>
            <person name="Kuo A."/>
            <person name="Barry K."/>
            <person name="Lipzen A."/>
            <person name="Henrissat B."/>
            <person name="Riley R."/>
            <person name="Ahrendt S."/>
            <person name="Nagy L.G."/>
            <person name="Grigoriev I.V."/>
            <person name="Martin F."/>
            <person name="Rosso M.N."/>
        </authorList>
    </citation>
    <scope>NUCLEOTIDE SEQUENCE [LARGE SCALE GENOMIC DNA]</scope>
    <source>
        <strain evidence="7 8">CIRM-BRFM 1785</strain>
    </source>
</reference>
<accession>A0ABQ8KRE9</accession>
<keyword evidence="2 4" id="KW-0863">Zinc-finger</keyword>
<dbReference type="GeneID" id="71998565"/>
<keyword evidence="1 4" id="KW-0479">Metal-binding</keyword>
<dbReference type="SUPFAM" id="SSF90229">
    <property type="entry name" value="CCCH zinc finger"/>
    <property type="match status" value="1"/>
</dbReference>
<evidence type="ECO:0000256" key="3">
    <source>
        <dbReference type="ARBA" id="ARBA00022833"/>
    </source>
</evidence>
<dbReference type="InterPro" id="IPR000571">
    <property type="entry name" value="Znf_CCCH"/>
</dbReference>
<evidence type="ECO:0000256" key="4">
    <source>
        <dbReference type="PROSITE-ProRule" id="PRU00723"/>
    </source>
</evidence>
<gene>
    <name evidence="7" type="ORF">C8Q71DRAFT_325866</name>
</gene>
<feature type="zinc finger region" description="C3H1-type" evidence="4">
    <location>
        <begin position="301"/>
        <end position="328"/>
    </location>
</feature>
<feature type="region of interest" description="Disordered" evidence="5">
    <location>
        <begin position="387"/>
        <end position="415"/>
    </location>
</feature>
<dbReference type="Pfam" id="PF00642">
    <property type="entry name" value="zf-CCCH"/>
    <property type="match status" value="1"/>
</dbReference>
<feature type="region of interest" description="Disordered" evidence="5">
    <location>
        <begin position="323"/>
        <end position="351"/>
    </location>
</feature>
<feature type="zinc finger region" description="C3H1-type" evidence="4">
    <location>
        <begin position="192"/>
        <end position="220"/>
    </location>
</feature>
<dbReference type="Proteomes" id="UP000814176">
    <property type="component" value="Unassembled WGS sequence"/>
</dbReference>
<evidence type="ECO:0000256" key="2">
    <source>
        <dbReference type="ARBA" id="ARBA00022771"/>
    </source>
</evidence>
<keyword evidence="3 4" id="KW-0862">Zinc</keyword>
<dbReference type="RefSeq" id="XP_047782652.1">
    <property type="nucleotide sequence ID" value="XM_047917833.1"/>
</dbReference>
<proteinExistence type="predicted"/>
<dbReference type="Gene3D" id="4.10.1000.10">
    <property type="entry name" value="Zinc finger, CCCH-type"/>
    <property type="match status" value="1"/>
</dbReference>